<dbReference type="RefSeq" id="WP_158028212.1">
    <property type="nucleotide sequence ID" value="NZ_BMHG01000001.1"/>
</dbReference>
<evidence type="ECO:0000313" key="3">
    <source>
        <dbReference type="Proteomes" id="UP000431744"/>
    </source>
</evidence>
<evidence type="ECO:0000313" key="2">
    <source>
        <dbReference type="EMBL" id="KAB1649622.1"/>
    </source>
</evidence>
<dbReference type="InterPro" id="IPR015424">
    <property type="entry name" value="PyrdxlP-dep_Trfase"/>
</dbReference>
<keyword evidence="2" id="KW-0032">Aminotransferase</keyword>
<dbReference type="InterPro" id="IPR015421">
    <property type="entry name" value="PyrdxlP-dep_Trfase_major"/>
</dbReference>
<name>A0A6H9WFD8_9MICO</name>
<proteinExistence type="predicted"/>
<evidence type="ECO:0000259" key="1">
    <source>
        <dbReference type="Pfam" id="PF00266"/>
    </source>
</evidence>
<dbReference type="SUPFAM" id="SSF53383">
    <property type="entry name" value="PLP-dependent transferases"/>
    <property type="match status" value="1"/>
</dbReference>
<reference evidence="2 3" key="1">
    <citation type="submission" date="2019-09" db="EMBL/GenBank/DDBJ databases">
        <title>Phylogeny of genus Pseudoclavibacter and closely related genus.</title>
        <authorList>
            <person name="Li Y."/>
        </authorList>
    </citation>
    <scope>NUCLEOTIDE SEQUENCE [LARGE SCALE GENOMIC DNA]</scope>
    <source>
        <strain evidence="2 3">EGI 60007</strain>
    </source>
</reference>
<keyword evidence="2" id="KW-0808">Transferase</keyword>
<accession>A0A6H9WFD8</accession>
<protein>
    <submittedName>
        <fullName evidence="2">Aminotransferase class V-fold PLP-dependent enzyme</fullName>
    </submittedName>
</protein>
<gene>
    <name evidence="2" type="ORF">F8O04_05090</name>
</gene>
<dbReference type="InterPro" id="IPR000192">
    <property type="entry name" value="Aminotrans_V_dom"/>
</dbReference>
<dbReference type="Proteomes" id="UP000431744">
    <property type="component" value="Unassembled WGS sequence"/>
</dbReference>
<feature type="domain" description="Aminotransferase class V" evidence="1">
    <location>
        <begin position="55"/>
        <end position="364"/>
    </location>
</feature>
<dbReference type="InterPro" id="IPR015422">
    <property type="entry name" value="PyrdxlP-dep_Trfase_small"/>
</dbReference>
<dbReference type="OrthoDB" id="4743071at2"/>
<dbReference type="Gene3D" id="3.40.640.10">
    <property type="entry name" value="Type I PLP-dependent aspartate aminotransferase-like (Major domain)"/>
    <property type="match status" value="1"/>
</dbReference>
<organism evidence="2 3">
    <name type="scientific">Pseudoclavibacter endophyticus</name>
    <dbReference type="NCBI Taxonomy" id="1778590"/>
    <lineage>
        <taxon>Bacteria</taxon>
        <taxon>Bacillati</taxon>
        <taxon>Actinomycetota</taxon>
        <taxon>Actinomycetes</taxon>
        <taxon>Micrococcales</taxon>
        <taxon>Microbacteriaceae</taxon>
        <taxon>Pseudoclavibacter</taxon>
    </lineage>
</organism>
<dbReference type="EMBL" id="WBJY01000001">
    <property type="protein sequence ID" value="KAB1649622.1"/>
    <property type="molecule type" value="Genomic_DNA"/>
</dbReference>
<keyword evidence="3" id="KW-1185">Reference proteome</keyword>
<dbReference type="PANTHER" id="PTHR43586:SF15">
    <property type="entry name" value="BLR3095 PROTEIN"/>
    <property type="match status" value="1"/>
</dbReference>
<sequence>MNMELDRSSAGRAGAREADIEARLREDFPYRDGRVYLNSAGAGLPWRGVAGVAAEHYAQIARLGADAQPQWHELAARTRGRVAAMLRVGVDEIAFLRSTTEVMNLAAASLDWSAGDEVVYPADDFPSVVLPWSSALAAGAHPIAVAVPDESSRTDALVDAITQRTRMVAVTHVNATTGTRVDLDRLGDACRAVDALLVVDGIEALGAIPVDLARVDVYGSGVFKWLLSGFGTAIGVFRERTAAHLTPAYRGYANPAPSPRFEYSEPNFPGLAVLDATLAYLDDLGWATVHERVRMLTDRVSDIVDSLGLDVVTPASRAGIFSFRVPDAAGLVARLSDRGIDVVAKQGLVRVSPHVYTSHRDIDRFERALADAIA</sequence>
<dbReference type="Gene3D" id="3.90.1150.10">
    <property type="entry name" value="Aspartate Aminotransferase, domain 1"/>
    <property type="match status" value="1"/>
</dbReference>
<dbReference type="PANTHER" id="PTHR43586">
    <property type="entry name" value="CYSTEINE DESULFURASE"/>
    <property type="match status" value="1"/>
</dbReference>
<dbReference type="AlphaFoldDB" id="A0A6H9WFD8"/>
<dbReference type="Pfam" id="PF00266">
    <property type="entry name" value="Aminotran_5"/>
    <property type="match status" value="1"/>
</dbReference>
<comment type="caution">
    <text evidence="2">The sequence shown here is derived from an EMBL/GenBank/DDBJ whole genome shotgun (WGS) entry which is preliminary data.</text>
</comment>
<dbReference type="GO" id="GO:0008483">
    <property type="term" value="F:transaminase activity"/>
    <property type="evidence" value="ECO:0007669"/>
    <property type="project" value="UniProtKB-KW"/>
</dbReference>